<protein>
    <recommendedName>
        <fullName evidence="4">Annexin-2 receptor</fullName>
    </recommendedName>
</protein>
<feature type="compositionally biased region" description="Basic and acidic residues" evidence="1">
    <location>
        <begin position="123"/>
        <end position="139"/>
    </location>
</feature>
<reference evidence="3" key="1">
    <citation type="submission" date="2018-10" db="EMBL/GenBank/DDBJ databases">
        <title>Improved assembly of the deer mouse Peromyscus maniculatus genome.</title>
        <authorList>
            <person name="Lassance J.-M."/>
            <person name="Hoekstra H.E."/>
        </authorList>
    </citation>
    <scope>NUCLEOTIDE SEQUENCE [LARGE SCALE GENOMIC DNA]</scope>
</reference>
<dbReference type="GO" id="GO:0038023">
    <property type="term" value="F:signaling receptor activity"/>
    <property type="evidence" value="ECO:0007669"/>
    <property type="project" value="InterPro"/>
</dbReference>
<evidence type="ECO:0000313" key="2">
    <source>
        <dbReference type="Ensembl" id="ENSPEMP00000036299.1"/>
    </source>
</evidence>
<organism evidence="2 3">
    <name type="scientific">Peromyscus maniculatus bairdii</name>
    <name type="common">Prairie deer mouse</name>
    <dbReference type="NCBI Taxonomy" id="230844"/>
    <lineage>
        <taxon>Eukaryota</taxon>
        <taxon>Metazoa</taxon>
        <taxon>Chordata</taxon>
        <taxon>Craniata</taxon>
        <taxon>Vertebrata</taxon>
        <taxon>Euteleostomi</taxon>
        <taxon>Mammalia</taxon>
        <taxon>Eutheria</taxon>
        <taxon>Euarchontoglires</taxon>
        <taxon>Glires</taxon>
        <taxon>Rodentia</taxon>
        <taxon>Myomorpha</taxon>
        <taxon>Muroidea</taxon>
        <taxon>Cricetidae</taxon>
        <taxon>Neotominae</taxon>
        <taxon>Peromyscus</taxon>
    </lineage>
</organism>
<dbReference type="GeneTree" id="ENSGT00730000112355"/>
<reference evidence="2" key="2">
    <citation type="submission" date="2025-08" db="UniProtKB">
        <authorList>
            <consortium name="Ensembl"/>
        </authorList>
    </citation>
    <scope>IDENTIFICATION</scope>
</reference>
<evidence type="ECO:0008006" key="4">
    <source>
        <dbReference type="Google" id="ProtNLM"/>
    </source>
</evidence>
<dbReference type="AlphaFoldDB" id="A0A8C8W6C7"/>
<sequence length="185" mass="20520">MEPTFWSVHVKQAWDSAPVAPETEPPLLPAFSEELGPWPLPFYPVLGGIRSDRGDDLEQPLSCLQGDLSGSDGRTESSSQPDSPRAFHEGRGRPATPASVEDSDVEPFPEAEQPRPWSRAPHRRQESRDTETTERRSPEECEPPSTGNPRGGSRVWSAIWRRICSVFCCCVPRGCCLPVRGSREP</sequence>
<keyword evidence="3" id="KW-1185">Reference proteome</keyword>
<accession>A0A8C8W6C7</accession>
<dbReference type="PANTHER" id="PTHR38820:SF1">
    <property type="entry name" value="ANNEXIN-2 RECEPTOR"/>
    <property type="match status" value="1"/>
</dbReference>
<dbReference type="Ensembl" id="ENSPEMT00000036990.1">
    <property type="protein sequence ID" value="ENSPEMP00000036299.1"/>
    <property type="gene ID" value="ENSPEMG00000027853.1"/>
</dbReference>
<evidence type="ECO:0000313" key="3">
    <source>
        <dbReference type="Proteomes" id="UP000694547"/>
    </source>
</evidence>
<dbReference type="OrthoDB" id="9621465at2759"/>
<dbReference type="PANTHER" id="PTHR38820">
    <property type="entry name" value="ANNEXIN-2 RECEPTOR"/>
    <property type="match status" value="1"/>
</dbReference>
<proteinExistence type="predicted"/>
<dbReference type="Pfam" id="PF15721">
    <property type="entry name" value="ANXA2R"/>
    <property type="match status" value="1"/>
</dbReference>
<dbReference type="Proteomes" id="UP000694547">
    <property type="component" value="Unassembled WGS sequence"/>
</dbReference>
<name>A0A8C8W6C7_PERMB</name>
<evidence type="ECO:0000256" key="1">
    <source>
        <dbReference type="SAM" id="MobiDB-lite"/>
    </source>
</evidence>
<feature type="region of interest" description="Disordered" evidence="1">
    <location>
        <begin position="51"/>
        <end position="153"/>
    </location>
</feature>
<dbReference type="RefSeq" id="XP_042126350.1">
    <property type="nucleotide sequence ID" value="XM_042270416.1"/>
</dbReference>
<reference evidence="2" key="3">
    <citation type="submission" date="2025-09" db="UniProtKB">
        <authorList>
            <consortium name="Ensembl"/>
        </authorList>
    </citation>
    <scope>IDENTIFICATION</scope>
</reference>
<dbReference type="InterPro" id="IPR031449">
    <property type="entry name" value="ANXA2R"/>
</dbReference>
<gene>
    <name evidence="2" type="primary">LOC121826590</name>
</gene>